<evidence type="ECO:0000313" key="4">
    <source>
        <dbReference type="Proteomes" id="UP000002280"/>
    </source>
</evidence>
<sequence length="1101" mass="123449">MAQQANIGELLSMLDSSALGVLDDITTVFKENLNSDRGPMLVNTLVDYYLESNSQQVLRILTTLQEPHDKTDTDVVILTTGVLVLITMLPMIPQSGKQFLHDFFDIFGRLSSWCLKNPGHVTEIYLVHLHASVYALFHRLYGMYPCNFVSFLRSHYSMKENLETFEEVVKPMMEHVRIHPELVTGSKDHELDPRRWKRLETHDVVIECAKISLDPTEASYEDGYSVSQQISTRFHHRPTDATVSPYVDTQNSYGSATSTPYSTPRLALLSTPGQLPQVLSSSTRLSAEPSQATMWSPSAVCGMTTPPTSPGNVPPELSHPFSKVFGTSAGGKGTPLGTPATSPPPPCHSDDYVHISPPQAIVMPPKKEDRPCLHRQQHLSNDRGLEETSDNKGSVPLSDLPGFLGDLASEEDSVEKDKEEAAISKELSEITTADTEPVVPRGGFDSPFYRDSLPCSQRKSHSTSSNTQGPSVSASSLDKLGPDTPKQAFTPIDRPCGCADESPAGNRENQTSLDTNILTPSPCKIPSQRKVGFGSGQPSPYDHLFEMALPKTAYHFVSKKTEELLKKIKGNTEEDYMPSTSPVEVLDRLIQQGADAHTKELNKLSLPSKSVDWTHFGGSPPSDEIHTLRNQLLLLHNQLLYERFKRQQHALRNRRLLRKVIKATALEEHNAAMKDQLKLQEKDIQMWKISLQKEQARYNQLQEERDTVVTQLHSQIRQLQHDREEFYNQSQELQTKLEDCRNMIADLRLELKKANNKVCHRELLLSQVSQKLSNSESVQQQMEFLNRQLLVLGEVNELYLEQLQNKHADTTQEVEMMKTSYRKELEKNRSHLLQQNQRLDTSQKRIVELESHLAKKDHLLLEQKKYLEDVKLQARGQLQAVESRYEAQKRITQAFELEILDLYGRLEKDGLLKKLEEKTEAAEAAEERFDCCNEGCPDSLVGHNEEATGRNGETKTPKSGSSRGSSGSRGGGGSSSSSSELSTPEKPPNQRVGLFSSRWETTMLEPSTSIPVTVGSLPSSKSFLAIKARELFRNKSESQCDEDGLTNNSLSETLKTELYKDPSTEVKAPLALDNPHPSPKNQESVGQLRIMDYNETQHEPS</sequence>
<dbReference type="PANTHER" id="PTHR15154:SF2">
    <property type="entry name" value="HAMARTIN"/>
    <property type="match status" value="1"/>
</dbReference>
<dbReference type="AlphaFoldDB" id="F6PIJ3"/>
<dbReference type="GeneTree" id="ENSGT00390000014148"/>
<dbReference type="InterPro" id="IPR007483">
    <property type="entry name" value="Hamartin"/>
</dbReference>
<evidence type="ECO:0000256" key="1">
    <source>
        <dbReference type="SAM" id="Coils"/>
    </source>
</evidence>
<reference evidence="3" key="2">
    <citation type="submission" date="2025-08" db="UniProtKB">
        <authorList>
            <consortium name="Ensembl"/>
        </authorList>
    </citation>
    <scope>IDENTIFICATION</scope>
</reference>
<dbReference type="Ensembl" id="ENSMODT00000016047.3">
    <property type="protein sequence ID" value="ENSMODP00000015757.3"/>
    <property type="gene ID" value="ENSMODG00000012592.5"/>
</dbReference>
<feature type="compositionally biased region" description="Basic and acidic residues" evidence="2">
    <location>
        <begin position="415"/>
        <end position="428"/>
    </location>
</feature>
<keyword evidence="4" id="KW-1185">Reference proteome</keyword>
<dbReference type="Bgee" id="ENSMODG00000012592">
    <property type="expression patterns" value="Expressed in endometrium and 16 other cell types or tissues"/>
</dbReference>
<evidence type="ECO:0000256" key="2">
    <source>
        <dbReference type="SAM" id="MobiDB-lite"/>
    </source>
</evidence>
<protein>
    <submittedName>
        <fullName evidence="3">TSC complex subunit 1</fullName>
    </submittedName>
</protein>
<evidence type="ECO:0000313" key="3">
    <source>
        <dbReference type="Ensembl" id="ENSMODP00000015757.3"/>
    </source>
</evidence>
<dbReference type="ExpressionAtlas" id="F6PIJ3">
    <property type="expression patterns" value="baseline"/>
</dbReference>
<proteinExistence type="predicted"/>
<name>F6PIJ3_MONDO</name>
<feature type="compositionally biased region" description="Polar residues" evidence="2">
    <location>
        <begin position="507"/>
        <end position="519"/>
    </location>
</feature>
<feature type="region of interest" description="Disordered" evidence="2">
    <location>
        <begin position="379"/>
        <end position="521"/>
    </location>
</feature>
<feature type="region of interest" description="Disordered" evidence="2">
    <location>
        <begin position="942"/>
        <end position="992"/>
    </location>
</feature>
<dbReference type="PANTHER" id="PTHR15154">
    <property type="entry name" value="HAMARTIN"/>
    <property type="match status" value="1"/>
</dbReference>
<feature type="compositionally biased region" description="Basic and acidic residues" evidence="2">
    <location>
        <begin position="380"/>
        <end position="390"/>
    </location>
</feature>
<reference evidence="3 4" key="1">
    <citation type="journal article" date="2007" name="Nature">
        <title>Genome of the marsupial Monodelphis domestica reveals innovation in non-coding sequences.</title>
        <authorList>
            <person name="Mikkelsen T.S."/>
            <person name="Wakefield M.J."/>
            <person name="Aken B."/>
            <person name="Amemiya C.T."/>
            <person name="Chang J.L."/>
            <person name="Duke S."/>
            <person name="Garber M."/>
            <person name="Gentles A.J."/>
            <person name="Goodstadt L."/>
            <person name="Heger A."/>
            <person name="Jurka J."/>
            <person name="Kamal M."/>
            <person name="Mauceli E."/>
            <person name="Searle S.M."/>
            <person name="Sharpe T."/>
            <person name="Baker M.L."/>
            <person name="Batzer M.A."/>
            <person name="Benos P.V."/>
            <person name="Belov K."/>
            <person name="Clamp M."/>
            <person name="Cook A."/>
            <person name="Cuff J."/>
            <person name="Das R."/>
            <person name="Davidow L."/>
            <person name="Deakin J.E."/>
            <person name="Fazzari M.J."/>
            <person name="Glass J.L."/>
            <person name="Grabherr M."/>
            <person name="Greally J.M."/>
            <person name="Gu W."/>
            <person name="Hore T.A."/>
            <person name="Huttley G.A."/>
            <person name="Kleber M."/>
            <person name="Jirtle R.L."/>
            <person name="Koina E."/>
            <person name="Lee J.T."/>
            <person name="Mahony S."/>
            <person name="Marra M.A."/>
            <person name="Miller R.D."/>
            <person name="Nicholls R.D."/>
            <person name="Oda M."/>
            <person name="Papenfuss A.T."/>
            <person name="Parra Z.E."/>
            <person name="Pollock D.D."/>
            <person name="Ray D.A."/>
            <person name="Schein J.E."/>
            <person name="Speed T.P."/>
            <person name="Thompson K."/>
            <person name="VandeBerg J.L."/>
            <person name="Wade C.M."/>
            <person name="Walker J.A."/>
            <person name="Waters P.D."/>
            <person name="Webber C."/>
            <person name="Weidman J.R."/>
            <person name="Xie X."/>
            <person name="Zody M.C."/>
            <person name="Baldwin J."/>
            <person name="Abdouelleil A."/>
            <person name="Abdulkadir J."/>
            <person name="Abebe A."/>
            <person name="Abera B."/>
            <person name="Abreu J."/>
            <person name="Acer S.C."/>
            <person name="Aftuck L."/>
            <person name="Alexander A."/>
            <person name="An P."/>
            <person name="Anderson E."/>
            <person name="Anderson S."/>
            <person name="Arachi H."/>
            <person name="Azer M."/>
            <person name="Bachantsang P."/>
            <person name="Barry A."/>
            <person name="Bayul T."/>
            <person name="Berlin A."/>
            <person name="Bessette D."/>
            <person name="Bloom T."/>
            <person name="Bloom T."/>
            <person name="Boguslavskiy L."/>
            <person name="Bonnet C."/>
            <person name="Boukhgalter B."/>
            <person name="Bourzgui I."/>
            <person name="Brown A."/>
            <person name="Cahill P."/>
            <person name="Channer S."/>
            <person name="Cheshatsang Y."/>
            <person name="Chuda L."/>
            <person name="Citroen M."/>
            <person name="Collymore A."/>
            <person name="Cooke P."/>
            <person name="Costello M."/>
            <person name="D'Aco K."/>
            <person name="Daza R."/>
            <person name="De Haan G."/>
            <person name="DeGray S."/>
            <person name="DeMaso C."/>
            <person name="Dhargay N."/>
            <person name="Dooley K."/>
            <person name="Dooley E."/>
            <person name="Doricent M."/>
            <person name="Dorje P."/>
            <person name="Dorjee K."/>
            <person name="Dupes A."/>
            <person name="Elong R."/>
            <person name="Falk J."/>
            <person name="Farina A."/>
            <person name="Faro S."/>
            <person name="Ferguson D."/>
            <person name="Fisher S."/>
            <person name="Foley C.D."/>
            <person name="Franke A."/>
            <person name="Friedrich D."/>
            <person name="Gadbois L."/>
            <person name="Gearin G."/>
            <person name="Gearin C.R."/>
            <person name="Giannoukos G."/>
            <person name="Goode T."/>
            <person name="Graham J."/>
            <person name="Grandbois E."/>
            <person name="Grewal S."/>
            <person name="Gyaltsen K."/>
            <person name="Hafez N."/>
            <person name="Hagos B."/>
            <person name="Hall J."/>
            <person name="Henson C."/>
            <person name="Hollinger A."/>
            <person name="Honan T."/>
            <person name="Huard M.D."/>
            <person name="Hughes L."/>
            <person name="Hurhula B."/>
            <person name="Husby M.E."/>
            <person name="Kamat A."/>
            <person name="Kanga B."/>
            <person name="Kashin S."/>
            <person name="Khazanovich D."/>
            <person name="Kisner P."/>
            <person name="Lance K."/>
            <person name="Lara M."/>
            <person name="Lee W."/>
            <person name="Lennon N."/>
            <person name="Letendre F."/>
            <person name="LeVine R."/>
            <person name="Lipovsky A."/>
            <person name="Liu X."/>
            <person name="Liu J."/>
            <person name="Liu S."/>
            <person name="Lokyitsang T."/>
            <person name="Lokyitsang Y."/>
            <person name="Lubonja R."/>
            <person name="Lui A."/>
            <person name="MacDonald P."/>
            <person name="Magnisalis V."/>
            <person name="Maru K."/>
            <person name="Matthews C."/>
            <person name="McCusker W."/>
            <person name="McDonough S."/>
            <person name="Mehta T."/>
            <person name="Meldrim J."/>
            <person name="Meneus L."/>
            <person name="Mihai O."/>
            <person name="Mihalev A."/>
            <person name="Mihova T."/>
            <person name="Mittelman R."/>
            <person name="Mlenga V."/>
            <person name="Montmayeur A."/>
            <person name="Mulrain L."/>
            <person name="Navidi A."/>
            <person name="Naylor J."/>
            <person name="Negash T."/>
            <person name="Nguyen T."/>
            <person name="Nguyen N."/>
            <person name="Nicol R."/>
            <person name="Norbu C."/>
            <person name="Norbu N."/>
            <person name="Novod N."/>
            <person name="O'Neill B."/>
            <person name="Osman S."/>
            <person name="Markiewicz E."/>
            <person name="Oyono O.L."/>
            <person name="Patti C."/>
            <person name="Phunkhang P."/>
            <person name="Pierre F."/>
            <person name="Priest M."/>
            <person name="Raghuraman S."/>
            <person name="Rege F."/>
            <person name="Reyes R."/>
            <person name="Rise C."/>
            <person name="Rogov P."/>
            <person name="Ross K."/>
            <person name="Ryan E."/>
            <person name="Settipalli S."/>
            <person name="Shea T."/>
            <person name="Sherpa N."/>
            <person name="Shi L."/>
            <person name="Shih D."/>
            <person name="Sparrow T."/>
            <person name="Spaulding J."/>
            <person name="Stalker J."/>
            <person name="Stange-Thomann N."/>
            <person name="Stavropoulos S."/>
            <person name="Stone C."/>
            <person name="Strader C."/>
            <person name="Tesfaye S."/>
            <person name="Thomson T."/>
            <person name="Thoulutsang Y."/>
            <person name="Thoulutsang D."/>
            <person name="Topham K."/>
            <person name="Topping I."/>
            <person name="Tsamla T."/>
            <person name="Vassiliev H."/>
            <person name="Vo A."/>
            <person name="Wangchuk T."/>
            <person name="Wangdi T."/>
            <person name="Weiand M."/>
            <person name="Wilkinson J."/>
            <person name="Wilson A."/>
            <person name="Yadav S."/>
            <person name="Young G."/>
            <person name="Yu Q."/>
            <person name="Zembek L."/>
            <person name="Zhong D."/>
            <person name="Zimmer A."/>
            <person name="Zwirko Z."/>
            <person name="Jaffe D.B."/>
            <person name="Alvarez P."/>
            <person name="Brockman W."/>
            <person name="Butler J."/>
            <person name="Chin C."/>
            <person name="Gnerre S."/>
            <person name="MacCallum I."/>
            <person name="Graves J.A."/>
            <person name="Ponting C.P."/>
            <person name="Breen M."/>
            <person name="Samollow P.B."/>
            <person name="Lander E.S."/>
            <person name="Lindblad-Toh K."/>
        </authorList>
    </citation>
    <scope>NUCLEOTIDE SEQUENCE [LARGE SCALE GENOMIC DNA]</scope>
</reference>
<feature type="coiled-coil region" evidence="1">
    <location>
        <begin position="663"/>
        <end position="757"/>
    </location>
</feature>
<keyword evidence="1" id="KW-0175">Coiled coil</keyword>
<feature type="coiled-coil region" evidence="1">
    <location>
        <begin position="800"/>
        <end position="852"/>
    </location>
</feature>
<accession>F6PIJ3</accession>
<dbReference type="Pfam" id="PF04388">
    <property type="entry name" value="Hamartin"/>
    <property type="match status" value="1"/>
</dbReference>
<feature type="compositionally biased region" description="Polar residues" evidence="2">
    <location>
        <begin position="454"/>
        <end position="476"/>
    </location>
</feature>
<feature type="compositionally biased region" description="Basic and acidic residues" evidence="2">
    <location>
        <begin position="943"/>
        <end position="956"/>
    </location>
</feature>
<feature type="region of interest" description="Disordered" evidence="2">
    <location>
        <begin position="1059"/>
        <end position="1101"/>
    </location>
</feature>
<gene>
    <name evidence="3" type="primary">TSC1</name>
</gene>
<dbReference type="Proteomes" id="UP000002280">
    <property type="component" value="Chromosome 1"/>
</dbReference>
<dbReference type="HOGENOM" id="CLU_011546_0_0_1"/>
<organism evidence="3 4">
    <name type="scientific">Monodelphis domestica</name>
    <name type="common">Gray short-tailed opossum</name>
    <dbReference type="NCBI Taxonomy" id="13616"/>
    <lineage>
        <taxon>Eukaryota</taxon>
        <taxon>Metazoa</taxon>
        <taxon>Chordata</taxon>
        <taxon>Craniata</taxon>
        <taxon>Vertebrata</taxon>
        <taxon>Euteleostomi</taxon>
        <taxon>Mammalia</taxon>
        <taxon>Metatheria</taxon>
        <taxon>Didelphimorphia</taxon>
        <taxon>Didelphidae</taxon>
        <taxon>Monodelphis</taxon>
    </lineage>
</organism>
<reference evidence="3" key="3">
    <citation type="submission" date="2025-09" db="UniProtKB">
        <authorList>
            <consortium name="Ensembl"/>
        </authorList>
    </citation>
    <scope>IDENTIFICATION</scope>
</reference>